<feature type="compositionally biased region" description="Polar residues" evidence="1">
    <location>
        <begin position="256"/>
        <end position="266"/>
    </location>
</feature>
<dbReference type="InterPro" id="IPR051870">
    <property type="entry name" value="Elongin-A_domain"/>
</dbReference>
<dbReference type="EMBL" id="JAPDRL010000010">
    <property type="protein sequence ID" value="KAJ9667792.1"/>
    <property type="molecule type" value="Genomic_DNA"/>
</dbReference>
<protein>
    <recommendedName>
        <fullName evidence="4">Elongin-A</fullName>
    </recommendedName>
</protein>
<sequence>MPARSLFAMARTKLMKNIYRFDDLSDLPYDWLRPALLKIEYPDHLRTIEKNSPQIAQQSGEIWREFIRRDIPGYSTKADEIEPANPTSWWKLYAKLKREAERNLIRSKEELAAKARGVQAEREAQLVKVNQGINDPQRRKRGPASAAGRMVARIGQRRGQIGPLEMRRSIQPLAPPGRVFKAPRGLIEEYKRPVMPRDAPEPAAGTRPSTVLAPKAPTNTGATARKDDLAAREARLKAIREGRPVPALPKPAEPASTVTETATPQTALAKALLNEQRTKRPAGAASSAPRVPTKSMPVPTKSTPITMRSTPIPMRSTPVPIKSTPLPTAGVRKHEPDVAPPKPPIKATPVPTAGVKRKPEVNLFMPSKRRA</sequence>
<gene>
    <name evidence="2" type="ORF">H2201_001978</name>
</gene>
<evidence type="ECO:0008006" key="4">
    <source>
        <dbReference type="Google" id="ProtNLM"/>
    </source>
</evidence>
<evidence type="ECO:0000313" key="3">
    <source>
        <dbReference type="Proteomes" id="UP001172684"/>
    </source>
</evidence>
<name>A0ABQ9P5Y9_9PEZI</name>
<keyword evidence="3" id="KW-1185">Reference proteome</keyword>
<accession>A0ABQ9P5Y9</accession>
<comment type="caution">
    <text evidence="2">The sequence shown here is derived from an EMBL/GenBank/DDBJ whole genome shotgun (WGS) entry which is preliminary data.</text>
</comment>
<feature type="compositionally biased region" description="Polar residues" evidence="1">
    <location>
        <begin position="300"/>
        <end position="309"/>
    </location>
</feature>
<dbReference type="Pfam" id="PF06881">
    <property type="entry name" value="Elongin_A"/>
    <property type="match status" value="1"/>
</dbReference>
<dbReference type="PANTHER" id="PTHR15141">
    <property type="entry name" value="TRANSCRIPTION ELONGATION FACTOR B POLYPEPTIDE 3"/>
    <property type="match status" value="1"/>
</dbReference>
<dbReference type="Proteomes" id="UP001172684">
    <property type="component" value="Unassembled WGS sequence"/>
</dbReference>
<dbReference type="Gene3D" id="6.10.250.3180">
    <property type="match status" value="1"/>
</dbReference>
<organism evidence="2 3">
    <name type="scientific">Coniosporium apollinis</name>
    <dbReference type="NCBI Taxonomy" id="61459"/>
    <lineage>
        <taxon>Eukaryota</taxon>
        <taxon>Fungi</taxon>
        <taxon>Dikarya</taxon>
        <taxon>Ascomycota</taxon>
        <taxon>Pezizomycotina</taxon>
        <taxon>Dothideomycetes</taxon>
        <taxon>Dothideomycetes incertae sedis</taxon>
        <taxon>Coniosporium</taxon>
    </lineage>
</organism>
<proteinExistence type="predicted"/>
<feature type="region of interest" description="Disordered" evidence="1">
    <location>
        <begin position="196"/>
        <end position="224"/>
    </location>
</feature>
<dbReference type="InterPro" id="IPR010684">
    <property type="entry name" value="RNA_pol_II_trans_fac_SIII_A"/>
</dbReference>
<evidence type="ECO:0000256" key="1">
    <source>
        <dbReference type="SAM" id="MobiDB-lite"/>
    </source>
</evidence>
<feature type="region of interest" description="Disordered" evidence="1">
    <location>
        <begin position="242"/>
        <end position="371"/>
    </location>
</feature>
<reference evidence="2" key="1">
    <citation type="submission" date="2022-10" db="EMBL/GenBank/DDBJ databases">
        <title>Culturing micro-colonial fungi from biological soil crusts in the Mojave desert and describing Neophaeococcomyces mojavensis, and introducing the new genera and species Taxawa tesnikishii.</title>
        <authorList>
            <person name="Kurbessoian T."/>
            <person name="Stajich J.E."/>
        </authorList>
    </citation>
    <scope>NUCLEOTIDE SEQUENCE</scope>
    <source>
        <strain evidence="2">TK_1</strain>
    </source>
</reference>
<evidence type="ECO:0000313" key="2">
    <source>
        <dbReference type="EMBL" id="KAJ9667792.1"/>
    </source>
</evidence>
<dbReference type="PANTHER" id="PTHR15141:SF76">
    <property type="entry name" value="TRANSCRIPTION ELONGATION FACTOR B POLYPEPTIDE 3"/>
    <property type="match status" value="1"/>
</dbReference>